<keyword evidence="1" id="KW-0812">Transmembrane</keyword>
<keyword evidence="1" id="KW-0472">Membrane</keyword>
<keyword evidence="3" id="KW-1185">Reference proteome</keyword>
<dbReference type="InterPro" id="IPR025333">
    <property type="entry name" value="DUF4239"/>
</dbReference>
<evidence type="ECO:0000256" key="1">
    <source>
        <dbReference type="SAM" id="Phobius"/>
    </source>
</evidence>
<dbReference type="RefSeq" id="WP_149278925.1">
    <property type="nucleotide sequence ID" value="NZ_CP043506.1"/>
</dbReference>
<organism evidence="2 3">
    <name type="scientific">Acetobacter vaccinii</name>
    <dbReference type="NCBI Taxonomy" id="2592655"/>
    <lineage>
        <taxon>Bacteria</taxon>
        <taxon>Pseudomonadati</taxon>
        <taxon>Pseudomonadota</taxon>
        <taxon>Alphaproteobacteria</taxon>
        <taxon>Acetobacterales</taxon>
        <taxon>Acetobacteraceae</taxon>
        <taxon>Acetobacter</taxon>
    </lineage>
</organism>
<proteinExistence type="predicted"/>
<dbReference type="OrthoDB" id="272864at2"/>
<reference evidence="2 3" key="1">
    <citation type="submission" date="2019-09" db="EMBL/GenBank/DDBJ databases">
        <title>Genome sequencing of strain KACC 21233.</title>
        <authorList>
            <person name="Heo J."/>
            <person name="Kim S.-J."/>
            <person name="Kim J.-S."/>
            <person name="Hong S.-B."/>
            <person name="Kwon S.-W."/>
        </authorList>
    </citation>
    <scope>NUCLEOTIDE SEQUENCE [LARGE SCALE GENOMIC DNA]</scope>
    <source>
        <strain evidence="2 3">KACC 21233</strain>
    </source>
</reference>
<dbReference type="EMBL" id="CP043506">
    <property type="protein sequence ID" value="QEO17246.1"/>
    <property type="molecule type" value="Genomic_DNA"/>
</dbReference>
<accession>A0A5C1YLS6</accession>
<dbReference type="Pfam" id="PF14023">
    <property type="entry name" value="Bestrophin-like"/>
    <property type="match status" value="1"/>
</dbReference>
<dbReference type="KEGG" id="acek:FLP30_05460"/>
<name>A0A5C1YLS6_9PROT</name>
<feature type="transmembrane region" description="Helical" evidence="1">
    <location>
        <begin position="188"/>
        <end position="210"/>
    </location>
</feature>
<sequence>MHNYPLTVIGLFMFASSILCLELGYQVTVWVMNRRGKDPLLKRALGSGGRDYLLTAMLGLMALLLGFTFSLSLNRFEGRRDLVVQEANALRTIWDDTQLLAEPYRTEVSTQLRLYIQDRLQWSTLYAGRENINETHRKQKELWKVVAAAVKTEPVEPISQSLLDATSHSFDIATSRLAARSATIPDRVLNVLFLYILLASLMLGEVSATYDGLHRVTTWLMLFLLTLAILIILDLDRASDGVITVSQQALMDLHEIMR</sequence>
<dbReference type="Proteomes" id="UP000324536">
    <property type="component" value="Chromosome"/>
</dbReference>
<feature type="transmembrane region" description="Helical" evidence="1">
    <location>
        <begin position="216"/>
        <end position="233"/>
    </location>
</feature>
<feature type="transmembrane region" description="Helical" evidence="1">
    <location>
        <begin position="7"/>
        <end position="32"/>
    </location>
</feature>
<keyword evidence="1" id="KW-1133">Transmembrane helix</keyword>
<feature type="transmembrane region" description="Helical" evidence="1">
    <location>
        <begin position="52"/>
        <end position="73"/>
    </location>
</feature>
<evidence type="ECO:0000313" key="3">
    <source>
        <dbReference type="Proteomes" id="UP000324536"/>
    </source>
</evidence>
<gene>
    <name evidence="2" type="ORF">FLP30_05460</name>
</gene>
<protein>
    <submittedName>
        <fullName evidence="2">DUF4239 domain-containing protein</fullName>
    </submittedName>
</protein>
<evidence type="ECO:0000313" key="2">
    <source>
        <dbReference type="EMBL" id="QEO17246.1"/>
    </source>
</evidence>
<dbReference type="AlphaFoldDB" id="A0A5C1YLS6"/>